<accession>A0ABY4H7G5</accession>
<evidence type="ECO:0008006" key="4">
    <source>
        <dbReference type="Google" id="ProtNLM"/>
    </source>
</evidence>
<gene>
    <name evidence="2" type="ORF">MUO15_12065</name>
</gene>
<feature type="compositionally biased region" description="Polar residues" evidence="1">
    <location>
        <begin position="8"/>
        <end position="21"/>
    </location>
</feature>
<name>A0ABY4H7G5_9BACI</name>
<evidence type="ECO:0000256" key="1">
    <source>
        <dbReference type="SAM" id="MobiDB-lite"/>
    </source>
</evidence>
<dbReference type="EMBL" id="CP095075">
    <property type="protein sequence ID" value="UOR10422.1"/>
    <property type="molecule type" value="Genomic_DNA"/>
</dbReference>
<feature type="region of interest" description="Disordered" evidence="1">
    <location>
        <begin position="1"/>
        <end position="58"/>
    </location>
</feature>
<evidence type="ECO:0000313" key="3">
    <source>
        <dbReference type="Proteomes" id="UP000830326"/>
    </source>
</evidence>
<protein>
    <recommendedName>
        <fullName evidence="4">DUF4025 domain-containing protein</fullName>
    </recommendedName>
</protein>
<sequence>MTDKKQNSDGNSANEVANSFKRQAKLSDAFDHQHEQKDIDHEKESDALLDHYADDDNK</sequence>
<proteinExistence type="predicted"/>
<dbReference type="RefSeq" id="WP_245029527.1">
    <property type="nucleotide sequence ID" value="NZ_CP095075.1"/>
</dbReference>
<feature type="compositionally biased region" description="Basic and acidic residues" evidence="1">
    <location>
        <begin position="28"/>
        <end position="58"/>
    </location>
</feature>
<reference evidence="2" key="1">
    <citation type="submission" date="2022-04" db="EMBL/GenBank/DDBJ databases">
        <title>Halobacillus sp. isolated from saltern.</title>
        <authorList>
            <person name="Won M."/>
            <person name="Lee C.-M."/>
            <person name="Woen H.-Y."/>
            <person name="Kwon S.-W."/>
        </authorList>
    </citation>
    <scope>NUCLEOTIDE SEQUENCE</scope>
    <source>
        <strain evidence="2">SSHM10-5</strain>
    </source>
</reference>
<organism evidence="2 3">
    <name type="scientific">Halobacillus amylolyticus</name>
    <dbReference type="NCBI Taxonomy" id="2932259"/>
    <lineage>
        <taxon>Bacteria</taxon>
        <taxon>Bacillati</taxon>
        <taxon>Bacillota</taxon>
        <taxon>Bacilli</taxon>
        <taxon>Bacillales</taxon>
        <taxon>Bacillaceae</taxon>
        <taxon>Halobacillus</taxon>
    </lineage>
</organism>
<evidence type="ECO:0000313" key="2">
    <source>
        <dbReference type="EMBL" id="UOR10422.1"/>
    </source>
</evidence>
<keyword evidence="3" id="KW-1185">Reference proteome</keyword>
<dbReference type="Proteomes" id="UP000830326">
    <property type="component" value="Chromosome"/>
</dbReference>